<dbReference type="InterPro" id="IPR058758">
    <property type="entry name" value="UBA_RNF216"/>
</dbReference>
<evidence type="ECO:0000313" key="10">
    <source>
        <dbReference type="EMBL" id="KAK3051252.1"/>
    </source>
</evidence>
<evidence type="ECO:0000313" key="11">
    <source>
        <dbReference type="Proteomes" id="UP001271007"/>
    </source>
</evidence>
<keyword evidence="5" id="KW-0863">Zinc-finger</keyword>
<keyword evidence="6" id="KW-0833">Ubl conjugation pathway</keyword>
<dbReference type="PROSITE" id="PS51873">
    <property type="entry name" value="TRIAD"/>
    <property type="match status" value="1"/>
</dbReference>
<feature type="transmembrane region" description="Helical" evidence="8">
    <location>
        <begin position="420"/>
        <end position="440"/>
    </location>
</feature>
<feature type="domain" description="RING-type" evidence="9">
    <location>
        <begin position="278"/>
        <end position="582"/>
    </location>
</feature>
<comment type="pathway">
    <text evidence="1">Protein modification; protein ubiquitination.</text>
</comment>
<evidence type="ECO:0000256" key="3">
    <source>
        <dbReference type="ARBA" id="ARBA00022723"/>
    </source>
</evidence>
<keyword evidence="3" id="KW-0479">Metal-binding</keyword>
<dbReference type="GO" id="GO:0008270">
    <property type="term" value="F:zinc ion binding"/>
    <property type="evidence" value="ECO:0007669"/>
    <property type="project" value="UniProtKB-KW"/>
</dbReference>
<dbReference type="PANTHER" id="PTHR22770">
    <property type="entry name" value="UBIQUITIN CONJUGATING ENZYME 7 INTERACTING PROTEIN-RELATED"/>
    <property type="match status" value="1"/>
</dbReference>
<comment type="caution">
    <text evidence="10">The sequence shown here is derived from an EMBL/GenBank/DDBJ whole genome shotgun (WGS) entry which is preliminary data.</text>
</comment>
<evidence type="ECO:0000256" key="2">
    <source>
        <dbReference type="ARBA" id="ARBA00022679"/>
    </source>
</evidence>
<sequence>MDFVLPYTKQRLWKSKADFFSPFRTAAANAGENITPLFDPDLHRAEPEEADLKDLNTALVVLVDVFPDVEPEVFREMLTSISEESRLQVVTEHLLTKKMKWVRGRYRKPLDSGTTTGRKNSAGRLQHELNATVPDDDLFRSETYKKVVKRIFYQEFRNLSHSSIRAVLAEQNFSYTLARPILQKLTTRSWRFSLSDLWMKRSPSSTIGEHPNIIWQPADDSVDRPVPAVKRTGSSRLDRELFDLFVSPILHGRRQKQLADDYQAATQLNDTEAEEAHALFDCECCYNAVAFERLTTCDDGYHQLCFDCVRQTVNEALFGQGWSRTVDLERSTVRCFAPTAVECDGVIPSSLLRRALSDEAGKGDTWNDFQERAANETLTKSLLPLQRCPFCNYAELDETPVPRRRKAMGMWLHMVNRTSAAFQATILAIIAALVIFTIPLLLLAGFAYLAIHIFPPAGAIIQSSWTRVYKKRRGLKFGCRNPACSATTCMRCLVHWKDPHTCFENEKTSLRTAIESSATAAIKRTCPKCLLSFVKSSGCNKLVCNCGYTMCYICRQEITSKEGYGHFCQHFRPTSGRCSECERCDLYGDEDEEAAIRRAAEAAEKTWREKENGREGDERATKAMVEALVGGTRERRYWELWLDAVVDVVAVV</sequence>
<dbReference type="AlphaFoldDB" id="A0AAJ0GCW7"/>
<protein>
    <recommendedName>
        <fullName evidence="9">RING-type domain-containing protein</fullName>
    </recommendedName>
</protein>
<accession>A0AAJ0GCW7</accession>
<keyword evidence="8" id="KW-0472">Membrane</keyword>
<keyword evidence="11" id="KW-1185">Reference proteome</keyword>
<evidence type="ECO:0000256" key="7">
    <source>
        <dbReference type="ARBA" id="ARBA00022833"/>
    </source>
</evidence>
<keyword evidence="7" id="KW-0862">Zinc</keyword>
<evidence type="ECO:0000256" key="1">
    <source>
        <dbReference type="ARBA" id="ARBA00004906"/>
    </source>
</evidence>
<keyword evidence="4" id="KW-0677">Repeat</keyword>
<name>A0AAJ0GCW7_9PEZI</name>
<evidence type="ECO:0000256" key="4">
    <source>
        <dbReference type="ARBA" id="ARBA00022737"/>
    </source>
</evidence>
<dbReference type="InterPro" id="IPR051628">
    <property type="entry name" value="LUBAC_E3_Ligases"/>
</dbReference>
<dbReference type="SUPFAM" id="SSF57850">
    <property type="entry name" value="RING/U-box"/>
    <property type="match status" value="1"/>
</dbReference>
<dbReference type="CDD" id="cd16630">
    <property type="entry name" value="RING-HC_RBR_RNF216"/>
    <property type="match status" value="1"/>
</dbReference>
<evidence type="ECO:0000259" key="9">
    <source>
        <dbReference type="PROSITE" id="PS51873"/>
    </source>
</evidence>
<dbReference type="Pfam" id="PF26112">
    <property type="entry name" value="UBA_RNF216"/>
    <property type="match status" value="1"/>
</dbReference>
<dbReference type="Gene3D" id="1.20.120.1750">
    <property type="match status" value="1"/>
</dbReference>
<keyword evidence="2" id="KW-0808">Transferase</keyword>
<evidence type="ECO:0000256" key="5">
    <source>
        <dbReference type="ARBA" id="ARBA00022771"/>
    </source>
</evidence>
<feature type="transmembrane region" description="Helical" evidence="8">
    <location>
        <begin position="446"/>
        <end position="466"/>
    </location>
</feature>
<dbReference type="Proteomes" id="UP001271007">
    <property type="component" value="Unassembled WGS sequence"/>
</dbReference>
<dbReference type="CDD" id="cd20353">
    <property type="entry name" value="Rcat_RBR_RNF216"/>
    <property type="match status" value="1"/>
</dbReference>
<reference evidence="10" key="1">
    <citation type="submission" date="2023-04" db="EMBL/GenBank/DDBJ databases">
        <title>Black Yeasts Isolated from many extreme environments.</title>
        <authorList>
            <person name="Coleine C."/>
            <person name="Stajich J.E."/>
            <person name="Selbmann L."/>
        </authorList>
    </citation>
    <scope>NUCLEOTIDE SEQUENCE</scope>
    <source>
        <strain evidence="10">CCFEE 5312</strain>
    </source>
</reference>
<dbReference type="InterPro" id="IPR047544">
    <property type="entry name" value="RING-HC_RBR_RNF216"/>
</dbReference>
<dbReference type="PANTHER" id="PTHR22770:SF42">
    <property type="entry name" value="FINGER PROTEIN (ZIN), PUTATIVE (AFU_ORTHOLOGUE AFUA_4G03910)-RELATED"/>
    <property type="match status" value="1"/>
</dbReference>
<dbReference type="InterPro" id="IPR047546">
    <property type="entry name" value="Rcat_RBR_RNF216"/>
</dbReference>
<keyword evidence="8" id="KW-1133">Transmembrane helix</keyword>
<dbReference type="Pfam" id="PF26200">
    <property type="entry name" value="Rcat_RNF216"/>
    <property type="match status" value="1"/>
</dbReference>
<evidence type="ECO:0000256" key="8">
    <source>
        <dbReference type="SAM" id="Phobius"/>
    </source>
</evidence>
<dbReference type="InterPro" id="IPR044066">
    <property type="entry name" value="TRIAD_supradom"/>
</dbReference>
<keyword evidence="8" id="KW-0812">Transmembrane</keyword>
<gene>
    <name evidence="10" type="ORF">LTR09_007648</name>
</gene>
<evidence type="ECO:0000256" key="6">
    <source>
        <dbReference type="ARBA" id="ARBA00022786"/>
    </source>
</evidence>
<dbReference type="Pfam" id="PF26191">
    <property type="entry name" value="RING-HC_RBR_RNF216"/>
    <property type="match status" value="1"/>
</dbReference>
<proteinExistence type="predicted"/>
<organism evidence="10 11">
    <name type="scientific">Extremus antarcticus</name>
    <dbReference type="NCBI Taxonomy" id="702011"/>
    <lineage>
        <taxon>Eukaryota</taxon>
        <taxon>Fungi</taxon>
        <taxon>Dikarya</taxon>
        <taxon>Ascomycota</taxon>
        <taxon>Pezizomycotina</taxon>
        <taxon>Dothideomycetes</taxon>
        <taxon>Dothideomycetidae</taxon>
        <taxon>Mycosphaerellales</taxon>
        <taxon>Extremaceae</taxon>
        <taxon>Extremus</taxon>
    </lineage>
</organism>
<dbReference type="EMBL" id="JAWDJX010000027">
    <property type="protein sequence ID" value="KAK3051252.1"/>
    <property type="molecule type" value="Genomic_DNA"/>
</dbReference>
<dbReference type="GO" id="GO:0016740">
    <property type="term" value="F:transferase activity"/>
    <property type="evidence" value="ECO:0007669"/>
    <property type="project" value="UniProtKB-KW"/>
</dbReference>